<dbReference type="Proteomes" id="UP001497512">
    <property type="component" value="Chromosome 1"/>
</dbReference>
<gene>
    <name evidence="7" type="ORF">CSSPTR1EN2_LOCUS1592</name>
</gene>
<feature type="compositionally biased region" description="Acidic residues" evidence="6">
    <location>
        <begin position="98"/>
        <end position="120"/>
    </location>
</feature>
<dbReference type="PRINTS" id="PR01348">
    <property type="entry name" value="ICLNCHANNEL"/>
</dbReference>
<dbReference type="PANTHER" id="PTHR21399:SF0">
    <property type="entry name" value="METHYLOSOME SUBUNIT PICLN"/>
    <property type="match status" value="1"/>
</dbReference>
<dbReference type="Gene3D" id="2.30.29.30">
    <property type="entry name" value="Pleckstrin-homology domain (PH domain)/Phosphotyrosine-binding domain (PTB)"/>
    <property type="match status" value="1"/>
</dbReference>
<dbReference type="PANTHER" id="PTHR21399">
    <property type="entry name" value="CHLORIDE CONDUCTANCE REGULATORY PROTEIN ICLN"/>
    <property type="match status" value="1"/>
</dbReference>
<evidence type="ECO:0008006" key="9">
    <source>
        <dbReference type="Google" id="ProtNLM"/>
    </source>
</evidence>
<evidence type="ECO:0000256" key="2">
    <source>
        <dbReference type="ARBA" id="ARBA00004496"/>
    </source>
</evidence>
<dbReference type="Pfam" id="PF03517">
    <property type="entry name" value="Voldacs"/>
    <property type="match status" value="1"/>
</dbReference>
<dbReference type="SUPFAM" id="SSF50729">
    <property type="entry name" value="PH domain-like"/>
    <property type="match status" value="1"/>
</dbReference>
<sequence>MARGLVSVNERSEDGGPFLETVNEERVAHVQPSVGIVLGESPAEQPGTLYVTTRRLVWLSDEDVHKGYAVDFLSLTMHAISRDEDAYPQPCIYSQIDGGEDEDEEYDEDGTDDGAEEPLDSENHGSVGDFSYVTEMRLVPRDASSLDHLFQVLCDCAALNPDPEGEQEGEGDWFFNEDEVMSNVIGGDRVNNHVDLAELLMQDPRFEDADEEESGT</sequence>
<proteinExistence type="inferred from homology"/>
<protein>
    <recommendedName>
        <fullName evidence="9">Chloride conductance regulatory protein ICln</fullName>
    </recommendedName>
</protein>
<dbReference type="EMBL" id="OZ019893">
    <property type="protein sequence ID" value="CAK9191841.1"/>
    <property type="molecule type" value="Genomic_DNA"/>
</dbReference>
<dbReference type="InterPro" id="IPR039924">
    <property type="entry name" value="ICln/Lot5/Saf5"/>
</dbReference>
<keyword evidence="5" id="KW-0539">Nucleus</keyword>
<name>A0ABP0TFE0_9BRYO</name>
<evidence type="ECO:0000256" key="5">
    <source>
        <dbReference type="ARBA" id="ARBA00023242"/>
    </source>
</evidence>
<dbReference type="InterPro" id="IPR003521">
    <property type="entry name" value="ICln"/>
</dbReference>
<dbReference type="InterPro" id="IPR011993">
    <property type="entry name" value="PH-like_dom_sf"/>
</dbReference>
<evidence type="ECO:0000256" key="6">
    <source>
        <dbReference type="SAM" id="MobiDB-lite"/>
    </source>
</evidence>
<evidence type="ECO:0000256" key="4">
    <source>
        <dbReference type="ARBA" id="ARBA00022490"/>
    </source>
</evidence>
<feature type="region of interest" description="Disordered" evidence="6">
    <location>
        <begin position="89"/>
        <end position="127"/>
    </location>
</feature>
<keyword evidence="4" id="KW-0963">Cytoplasm</keyword>
<comment type="subcellular location">
    <subcellularLocation>
        <location evidence="2">Cytoplasm</location>
    </subcellularLocation>
    <subcellularLocation>
        <location evidence="1">Nucleus</location>
    </subcellularLocation>
</comment>
<reference evidence="7 8" key="1">
    <citation type="submission" date="2024-02" db="EMBL/GenBank/DDBJ databases">
        <authorList>
            <consortium name="ELIXIR-Norway"/>
            <consortium name="Elixir Norway"/>
        </authorList>
    </citation>
    <scope>NUCLEOTIDE SEQUENCE [LARGE SCALE GENOMIC DNA]</scope>
</reference>
<evidence type="ECO:0000256" key="3">
    <source>
        <dbReference type="ARBA" id="ARBA00007054"/>
    </source>
</evidence>
<keyword evidence="8" id="KW-1185">Reference proteome</keyword>
<comment type="similarity">
    <text evidence="3">Belongs to the pICln (TC 1.A.47) family.</text>
</comment>
<evidence type="ECO:0000313" key="7">
    <source>
        <dbReference type="EMBL" id="CAK9191841.1"/>
    </source>
</evidence>
<evidence type="ECO:0000256" key="1">
    <source>
        <dbReference type="ARBA" id="ARBA00004123"/>
    </source>
</evidence>
<evidence type="ECO:0000313" key="8">
    <source>
        <dbReference type="Proteomes" id="UP001497512"/>
    </source>
</evidence>
<organism evidence="7 8">
    <name type="scientific">Sphagnum troendelagicum</name>
    <dbReference type="NCBI Taxonomy" id="128251"/>
    <lineage>
        <taxon>Eukaryota</taxon>
        <taxon>Viridiplantae</taxon>
        <taxon>Streptophyta</taxon>
        <taxon>Embryophyta</taxon>
        <taxon>Bryophyta</taxon>
        <taxon>Sphagnophytina</taxon>
        <taxon>Sphagnopsida</taxon>
        <taxon>Sphagnales</taxon>
        <taxon>Sphagnaceae</taxon>
        <taxon>Sphagnum</taxon>
    </lineage>
</organism>
<accession>A0ABP0TFE0</accession>